<sequence>MGGRGGKRSGEPARSTGDASSPAARKWIWFRSDRGGRPRARDEFEDLPAEGQAGLAKRVDRYLKGESRFKDVDSLGDGIFELRHRHLNNHYRVLFMLWGPHCVALTAFYKNQAKTPKADLDRAKARAARWREVFGKEPAT</sequence>
<name>A0ABZ1SJR0_9ACTN</name>
<evidence type="ECO:0000256" key="1">
    <source>
        <dbReference type="SAM" id="MobiDB-lite"/>
    </source>
</evidence>
<feature type="region of interest" description="Disordered" evidence="1">
    <location>
        <begin position="1"/>
        <end position="26"/>
    </location>
</feature>
<gene>
    <name evidence="2" type="ORF">OG913_24325</name>
</gene>
<evidence type="ECO:0000313" key="3">
    <source>
        <dbReference type="Proteomes" id="UP001432011"/>
    </source>
</evidence>
<dbReference type="InterPro" id="IPR009241">
    <property type="entry name" value="HigB-like"/>
</dbReference>
<dbReference type="Pfam" id="PF05973">
    <property type="entry name" value="Gp49"/>
    <property type="match status" value="1"/>
</dbReference>
<dbReference type="Proteomes" id="UP001432011">
    <property type="component" value="Chromosome"/>
</dbReference>
<evidence type="ECO:0000313" key="2">
    <source>
        <dbReference type="EMBL" id="WUP72544.1"/>
    </source>
</evidence>
<proteinExistence type="predicted"/>
<protein>
    <submittedName>
        <fullName evidence="2">Type II toxin-antitoxin system RelE/ParE family toxin</fullName>
    </submittedName>
</protein>
<reference evidence="2" key="1">
    <citation type="submission" date="2022-10" db="EMBL/GenBank/DDBJ databases">
        <title>The complete genomes of actinobacterial strains from the NBC collection.</title>
        <authorList>
            <person name="Joergensen T.S."/>
            <person name="Alvarez Arevalo M."/>
            <person name="Sterndorff E.B."/>
            <person name="Faurdal D."/>
            <person name="Vuksanovic O."/>
            <person name="Mourched A.-S."/>
            <person name="Charusanti P."/>
            <person name="Shaw S."/>
            <person name="Blin K."/>
            <person name="Weber T."/>
        </authorList>
    </citation>
    <scope>NUCLEOTIDE SEQUENCE</scope>
    <source>
        <strain evidence="2">NBC_00254</strain>
    </source>
</reference>
<organism evidence="2 3">
    <name type="scientific">Microbispora hainanensis</name>
    <dbReference type="NCBI Taxonomy" id="568844"/>
    <lineage>
        <taxon>Bacteria</taxon>
        <taxon>Bacillati</taxon>
        <taxon>Actinomycetota</taxon>
        <taxon>Actinomycetes</taxon>
        <taxon>Streptosporangiales</taxon>
        <taxon>Streptosporangiaceae</taxon>
        <taxon>Microbispora</taxon>
    </lineage>
</organism>
<keyword evidence="3" id="KW-1185">Reference proteome</keyword>
<dbReference type="EMBL" id="CP108085">
    <property type="protein sequence ID" value="WUP72544.1"/>
    <property type="molecule type" value="Genomic_DNA"/>
</dbReference>
<accession>A0ABZ1SJR0</accession>